<evidence type="ECO:0000256" key="9">
    <source>
        <dbReference type="PIRSR" id="PIRSR602402-1"/>
    </source>
</evidence>
<keyword evidence="4 9" id="KW-0479">Metal-binding</keyword>
<dbReference type="GO" id="GO:0016712">
    <property type="term" value="F:oxidoreductase activity, acting on paired donors, with incorporation or reduction of molecular oxygen, reduced flavin or flavoprotein as one donor, and incorporation of one atom of oxygen"/>
    <property type="evidence" value="ECO:0007669"/>
    <property type="project" value="InterPro"/>
</dbReference>
<evidence type="ECO:0000256" key="4">
    <source>
        <dbReference type="ARBA" id="ARBA00022723"/>
    </source>
</evidence>
<keyword evidence="12" id="KW-1185">Reference proteome</keyword>
<dbReference type="Proteomes" id="UP001152300">
    <property type="component" value="Unassembled WGS sequence"/>
</dbReference>
<dbReference type="AlphaFoldDB" id="A0A9X0AM50"/>
<dbReference type="InterPro" id="IPR002974">
    <property type="entry name" value="Cyt_P450_E_CYP52_ascomycetes"/>
</dbReference>
<dbReference type="GO" id="GO:0005506">
    <property type="term" value="F:iron ion binding"/>
    <property type="evidence" value="ECO:0007669"/>
    <property type="project" value="InterPro"/>
</dbReference>
<evidence type="ECO:0000256" key="5">
    <source>
        <dbReference type="ARBA" id="ARBA00023002"/>
    </source>
</evidence>
<protein>
    <recommendedName>
        <fullName evidence="13">Cytochrome P450 alkane hydroxylase</fullName>
    </recommendedName>
</protein>
<feature type="binding site" description="axial binding residue" evidence="9">
    <location>
        <position position="439"/>
    </location>
    <ligand>
        <name>heme</name>
        <dbReference type="ChEBI" id="CHEBI:30413"/>
    </ligand>
    <ligandPart>
        <name>Fe</name>
        <dbReference type="ChEBI" id="CHEBI:18248"/>
    </ligandPart>
</feature>
<evidence type="ECO:0000256" key="3">
    <source>
        <dbReference type="ARBA" id="ARBA00022617"/>
    </source>
</evidence>
<keyword evidence="10" id="KW-0812">Transmembrane</keyword>
<keyword evidence="10" id="KW-0472">Membrane</keyword>
<keyword evidence="7" id="KW-0843">Virulence</keyword>
<keyword evidence="3 9" id="KW-0349">Heme</keyword>
<evidence type="ECO:0000313" key="11">
    <source>
        <dbReference type="EMBL" id="KAJ8065336.1"/>
    </source>
</evidence>
<dbReference type="EMBL" id="JAPEIS010000006">
    <property type="protein sequence ID" value="KAJ8065336.1"/>
    <property type="molecule type" value="Genomic_DNA"/>
</dbReference>
<keyword evidence="6 9" id="KW-0408">Iron</keyword>
<dbReference type="GO" id="GO:0020037">
    <property type="term" value="F:heme binding"/>
    <property type="evidence" value="ECO:0007669"/>
    <property type="project" value="InterPro"/>
</dbReference>
<dbReference type="InterPro" id="IPR001128">
    <property type="entry name" value="Cyt_P450"/>
</dbReference>
<evidence type="ECO:0000256" key="8">
    <source>
        <dbReference type="ARBA" id="ARBA00023033"/>
    </source>
</evidence>
<keyword evidence="10" id="KW-1133">Transmembrane helix</keyword>
<dbReference type="PRINTS" id="PR00464">
    <property type="entry name" value="EP450II"/>
</dbReference>
<evidence type="ECO:0000256" key="7">
    <source>
        <dbReference type="ARBA" id="ARBA00023026"/>
    </source>
</evidence>
<accession>A0A9X0AM50</accession>
<dbReference type="InterPro" id="IPR036396">
    <property type="entry name" value="Cyt_P450_sf"/>
</dbReference>
<dbReference type="Pfam" id="PF00067">
    <property type="entry name" value="p450"/>
    <property type="match status" value="1"/>
</dbReference>
<evidence type="ECO:0000313" key="12">
    <source>
        <dbReference type="Proteomes" id="UP001152300"/>
    </source>
</evidence>
<name>A0A9X0AM50_9HELO</name>
<sequence length="494" mass="56437">MAIELPTTSLNLYSITLSIIGIFALYVIGDLLRYRYAMYKAGCKPATRYRHKDPIFGLDLFLKRIDAMEEGIWLDIDPYLFSNYGKTVLTNSWGTKQYVTKDSRNIQTILTTEVGNFGAAPMNYAVTKPFLGEGIMTTDGARWKLSRQFINPIFSRAQVSELSTFENHVRKMIDHIPRDGSMIDMQPLSKSLYLDSTTEFIFGKSANSLTPDTSNVITRRLPELFDDALRGMLTRFLLGKFRFLAPNKKAWRKKCERHCREEEDSSDTPYKYVLLRELAKATDDKLFIRNELMHIYFPARDSAAVLTSNAIFLLPRHPDEWNKAREEVLGIGEEKLTFEKLKSMKCLQHIVSETLRIFSPVVRSWKTCLKPTILPHGGGPQGTSPFLLEAGDQVDMAFGSMHIDPDIWGTDALEFKPDRWEGRKVDWGYIPFLGGRRICPAQQNVLTDVSYVLARLMQEFSVCENRNECFEGLSTQVFTKESSNGCRVSFVPVE</sequence>
<reference evidence="11" key="1">
    <citation type="submission" date="2022-11" db="EMBL/GenBank/DDBJ databases">
        <title>Genome Resource of Sclerotinia nivalis Strain SnTB1, a Plant Pathogen Isolated from American Ginseng.</title>
        <authorList>
            <person name="Fan S."/>
        </authorList>
    </citation>
    <scope>NUCLEOTIDE SEQUENCE</scope>
    <source>
        <strain evidence="11">SnTB1</strain>
    </source>
</reference>
<dbReference type="SUPFAM" id="SSF48264">
    <property type="entry name" value="Cytochrome P450"/>
    <property type="match status" value="1"/>
</dbReference>
<dbReference type="PANTHER" id="PTHR24287:SF1">
    <property type="entry name" value="P450, PUTATIVE (EUROFUNG)-RELATED"/>
    <property type="match status" value="1"/>
</dbReference>
<proteinExistence type="inferred from homology"/>
<evidence type="ECO:0000256" key="6">
    <source>
        <dbReference type="ARBA" id="ARBA00023004"/>
    </source>
</evidence>
<dbReference type="PANTHER" id="PTHR24287">
    <property type="entry name" value="P450, PUTATIVE (EUROFUNG)-RELATED"/>
    <property type="match status" value="1"/>
</dbReference>
<dbReference type="InterPro" id="IPR047146">
    <property type="entry name" value="Cyt_P450_E_CYP52_fungi"/>
</dbReference>
<organism evidence="11 12">
    <name type="scientific">Sclerotinia nivalis</name>
    <dbReference type="NCBI Taxonomy" id="352851"/>
    <lineage>
        <taxon>Eukaryota</taxon>
        <taxon>Fungi</taxon>
        <taxon>Dikarya</taxon>
        <taxon>Ascomycota</taxon>
        <taxon>Pezizomycotina</taxon>
        <taxon>Leotiomycetes</taxon>
        <taxon>Helotiales</taxon>
        <taxon>Sclerotiniaceae</taxon>
        <taxon>Sclerotinia</taxon>
    </lineage>
</organism>
<comment type="caution">
    <text evidence="11">The sequence shown here is derived from an EMBL/GenBank/DDBJ whole genome shotgun (WGS) entry which is preliminary data.</text>
</comment>
<gene>
    <name evidence="11" type="ORF">OCU04_006024</name>
</gene>
<dbReference type="OrthoDB" id="1470350at2759"/>
<evidence type="ECO:0000256" key="2">
    <source>
        <dbReference type="ARBA" id="ARBA00010617"/>
    </source>
</evidence>
<evidence type="ECO:0008006" key="13">
    <source>
        <dbReference type="Google" id="ProtNLM"/>
    </source>
</evidence>
<comment type="similarity">
    <text evidence="2">Belongs to the cytochrome P450 family.</text>
</comment>
<dbReference type="Gene3D" id="1.10.630.10">
    <property type="entry name" value="Cytochrome P450"/>
    <property type="match status" value="1"/>
</dbReference>
<keyword evidence="8" id="KW-0503">Monooxygenase</keyword>
<dbReference type="InterPro" id="IPR002402">
    <property type="entry name" value="Cyt_P450_E_grp-II"/>
</dbReference>
<dbReference type="PRINTS" id="PR01239">
    <property type="entry name" value="EP450IICYP52"/>
</dbReference>
<feature type="transmembrane region" description="Helical" evidence="10">
    <location>
        <begin position="12"/>
        <end position="32"/>
    </location>
</feature>
<keyword evidence="5" id="KW-0560">Oxidoreductase</keyword>
<evidence type="ECO:0000256" key="10">
    <source>
        <dbReference type="SAM" id="Phobius"/>
    </source>
</evidence>
<evidence type="ECO:0000256" key="1">
    <source>
        <dbReference type="ARBA" id="ARBA00001971"/>
    </source>
</evidence>
<comment type="cofactor">
    <cofactor evidence="1 9">
        <name>heme</name>
        <dbReference type="ChEBI" id="CHEBI:30413"/>
    </cofactor>
</comment>